<dbReference type="Proteomes" id="UP000619838">
    <property type="component" value="Unassembled WGS sequence"/>
</dbReference>
<dbReference type="SMART" id="SM01321">
    <property type="entry name" value="Y1_Tnp"/>
    <property type="match status" value="1"/>
</dbReference>
<protein>
    <submittedName>
        <fullName evidence="2">Transposase</fullName>
    </submittedName>
</protein>
<reference evidence="2 3" key="1">
    <citation type="journal article" date="2020" name="Microorganisms">
        <title>Simultaneous Genome Sequencing of Prosthecochloris ethylica and Desulfuromonas acetoxidans within a Syntrophic Mixture Reveals Unique Pili and Protein Interactions.</title>
        <authorList>
            <person name="Kyndt J.A."/>
            <person name="Van Beeumen J.J."/>
            <person name="Meyer T.E."/>
        </authorList>
    </citation>
    <scope>NUCLEOTIDE SEQUENCE [LARGE SCALE GENOMIC DNA]</scope>
    <source>
        <strain evidence="2 3">N3</strain>
    </source>
</reference>
<dbReference type="Pfam" id="PF01797">
    <property type="entry name" value="Y1_Tnp"/>
    <property type="match status" value="1"/>
</dbReference>
<evidence type="ECO:0000313" key="3">
    <source>
        <dbReference type="Proteomes" id="UP000619838"/>
    </source>
</evidence>
<gene>
    <name evidence="2" type="ORF">INT08_07150</name>
</gene>
<dbReference type="Gene3D" id="3.30.70.1290">
    <property type="entry name" value="Transposase IS200-like"/>
    <property type="match status" value="1"/>
</dbReference>
<dbReference type="InterPro" id="IPR036515">
    <property type="entry name" value="Transposase_17_sf"/>
</dbReference>
<evidence type="ECO:0000313" key="2">
    <source>
        <dbReference type="EMBL" id="MBF0636946.1"/>
    </source>
</evidence>
<sequence>MPRGARLDAPGTLHHVMVRGIEKGAIFRHDDDREEFLRRLGKLAKETATDMYAYALMNNHAHILLRSGPKGLSLFMRRLLSAYARYFNKRYQRVGHLFQDRYKSIVCDEQAYFEKLVAYIHLNPLRGGLVTSLEQLAVYPWCSHHVLIGVEEQCWVDREYVLRFFGETEKSAVESYLDCLQEEMQYDHEEEFAGGGLLRSHGGWPAVLSMRKKGIKAISDERILGRDEFVRQVLKDAESCEKRILSDEERMNQVQNDIELACQEAGITVAFLKSGGRYAPLPKIRKALAVRFVVDYGLSLAETARQLGVTTNAVAYMVRGRGS</sequence>
<feature type="domain" description="Transposase IS200-like" evidence="1">
    <location>
        <begin position="9"/>
        <end position="123"/>
    </location>
</feature>
<dbReference type="InterPro" id="IPR002686">
    <property type="entry name" value="Transposase_17"/>
</dbReference>
<dbReference type="PANTHER" id="PTHR34322:SF2">
    <property type="entry name" value="TRANSPOSASE IS200-LIKE DOMAIN-CONTAINING PROTEIN"/>
    <property type="match status" value="1"/>
</dbReference>
<evidence type="ECO:0000259" key="1">
    <source>
        <dbReference type="SMART" id="SM01321"/>
    </source>
</evidence>
<comment type="caution">
    <text evidence="2">The sequence shown here is derived from an EMBL/GenBank/DDBJ whole genome shotgun (WGS) entry which is preliminary data.</text>
</comment>
<proteinExistence type="predicted"/>
<keyword evidence="3" id="KW-1185">Reference proteome</keyword>
<dbReference type="PANTHER" id="PTHR34322">
    <property type="entry name" value="TRANSPOSASE, Y1_TNP DOMAIN-CONTAINING"/>
    <property type="match status" value="1"/>
</dbReference>
<name>A0ABR9XSC6_9CHLB</name>
<dbReference type="RefSeq" id="WP_114607107.1">
    <property type="nucleotide sequence ID" value="NZ_JABVZQ010000007.1"/>
</dbReference>
<organism evidence="2 3">
    <name type="scientific">Prosthecochloris ethylica</name>
    <dbReference type="NCBI Taxonomy" id="2743976"/>
    <lineage>
        <taxon>Bacteria</taxon>
        <taxon>Pseudomonadati</taxon>
        <taxon>Chlorobiota</taxon>
        <taxon>Chlorobiia</taxon>
        <taxon>Chlorobiales</taxon>
        <taxon>Chlorobiaceae</taxon>
        <taxon>Prosthecochloris</taxon>
    </lineage>
</organism>
<accession>A0ABR9XSC6</accession>
<dbReference type="EMBL" id="JADGII010000010">
    <property type="protein sequence ID" value="MBF0636946.1"/>
    <property type="molecule type" value="Genomic_DNA"/>
</dbReference>
<dbReference type="SUPFAM" id="SSF143422">
    <property type="entry name" value="Transposase IS200-like"/>
    <property type="match status" value="1"/>
</dbReference>